<name>A0A1X7HVK0_9CORY</name>
<evidence type="ECO:0000313" key="5">
    <source>
        <dbReference type="Proteomes" id="UP000193309"/>
    </source>
</evidence>
<dbReference type="PROSITE" id="PS50935">
    <property type="entry name" value="SSB"/>
    <property type="match status" value="1"/>
</dbReference>
<dbReference type="InterPro" id="IPR000424">
    <property type="entry name" value="Primosome_PriB/ssb"/>
</dbReference>
<dbReference type="STRING" id="1610489.SAMN06295981_0082"/>
<keyword evidence="5" id="KW-1185">Reference proteome</keyword>
<dbReference type="SUPFAM" id="SSF50249">
    <property type="entry name" value="Nucleic acid-binding proteins"/>
    <property type="match status" value="1"/>
</dbReference>
<dbReference type="Proteomes" id="UP000193309">
    <property type="component" value="Unassembled WGS sequence"/>
</dbReference>
<protein>
    <submittedName>
        <fullName evidence="4">Single-strand DNA-binding protein</fullName>
    </submittedName>
</protein>
<evidence type="ECO:0000256" key="3">
    <source>
        <dbReference type="SAM" id="MobiDB-lite"/>
    </source>
</evidence>
<sequence>MAQTTTTILGNLTEEPTLQYFEKSESYKARLRIASSRRVRDKKNPELWVDTDPLFIDVDVWGPLAVNCKKSLGKGMPVLAHGTLVTDEWVEKDTKQKRQVVRLRGYSVGLDLTRYVIASQRVDIAGKNLIGAALPADIDPRSLCERVWENPDSPLGPAPAPAPAPAPEPVAGPDGASVSTEGGGDVPF</sequence>
<keyword evidence="1 2" id="KW-0238">DNA-binding</keyword>
<gene>
    <name evidence="4" type="ORF">SAMN06295981_0082</name>
</gene>
<feature type="compositionally biased region" description="Pro residues" evidence="3">
    <location>
        <begin position="154"/>
        <end position="170"/>
    </location>
</feature>
<dbReference type="RefSeq" id="WP_085548289.1">
    <property type="nucleotide sequence ID" value="NZ_FXAR01000001.1"/>
</dbReference>
<dbReference type="CDD" id="cd04496">
    <property type="entry name" value="SSB_OBF"/>
    <property type="match status" value="1"/>
</dbReference>
<organism evidence="4 5">
    <name type="scientific">Corynebacterium pollutisoli</name>
    <dbReference type="NCBI Taxonomy" id="1610489"/>
    <lineage>
        <taxon>Bacteria</taxon>
        <taxon>Bacillati</taxon>
        <taxon>Actinomycetota</taxon>
        <taxon>Actinomycetes</taxon>
        <taxon>Mycobacteriales</taxon>
        <taxon>Corynebacteriaceae</taxon>
        <taxon>Corynebacterium</taxon>
    </lineage>
</organism>
<evidence type="ECO:0000256" key="1">
    <source>
        <dbReference type="ARBA" id="ARBA00023125"/>
    </source>
</evidence>
<dbReference type="EMBL" id="FXAR01000001">
    <property type="protein sequence ID" value="SMG05873.1"/>
    <property type="molecule type" value="Genomic_DNA"/>
</dbReference>
<evidence type="ECO:0000313" key="4">
    <source>
        <dbReference type="EMBL" id="SMG05873.1"/>
    </source>
</evidence>
<dbReference type="AlphaFoldDB" id="A0A1X7HVK0"/>
<feature type="region of interest" description="Disordered" evidence="3">
    <location>
        <begin position="147"/>
        <end position="188"/>
    </location>
</feature>
<evidence type="ECO:0000256" key="2">
    <source>
        <dbReference type="PROSITE-ProRule" id="PRU00252"/>
    </source>
</evidence>
<proteinExistence type="predicted"/>
<dbReference type="GO" id="GO:0003697">
    <property type="term" value="F:single-stranded DNA binding"/>
    <property type="evidence" value="ECO:0007669"/>
    <property type="project" value="InterPro"/>
</dbReference>
<dbReference type="InterPro" id="IPR012340">
    <property type="entry name" value="NA-bd_OB-fold"/>
</dbReference>
<dbReference type="Pfam" id="PF00436">
    <property type="entry name" value="SSB"/>
    <property type="match status" value="1"/>
</dbReference>
<accession>A0A1X7HVK0</accession>
<dbReference type="Gene3D" id="2.40.50.140">
    <property type="entry name" value="Nucleic acid-binding proteins"/>
    <property type="match status" value="1"/>
</dbReference>
<reference evidence="5" key="1">
    <citation type="submission" date="2017-04" db="EMBL/GenBank/DDBJ databases">
        <authorList>
            <person name="Varghese N."/>
            <person name="Submissions S."/>
        </authorList>
    </citation>
    <scope>NUCLEOTIDE SEQUENCE [LARGE SCALE GENOMIC DNA]</scope>
    <source>
        <strain evidence="5">VDS</strain>
    </source>
</reference>
<dbReference type="OrthoDB" id="4427276at2"/>